<evidence type="ECO:0000256" key="2">
    <source>
        <dbReference type="PROSITE-ProRule" id="PRU00117"/>
    </source>
</evidence>
<dbReference type="PANTHER" id="PTHR10288">
    <property type="entry name" value="KH DOMAIN CONTAINING RNA BINDING PROTEIN"/>
    <property type="match status" value="1"/>
</dbReference>
<sequence>MSNPKSPNPNPKQPSRAPSTLSFKGGIPPGHVTFRILCQASCVGGLIGKSGNVIRSIQQATGTGIRIDARVPLAYPERLIHIVGPGGRHDDDQLWKAQAALVMVFEKLVDVAAEEDGVEVRDDQAVLCRLVVKPMQASSVIGKGGEVVTRIRVRTGCRIRIARETVPGCTLPSDEIISIEGNLSSVKKAIVVVSRQLHKCPPADRTTVMVNRPYEVAEHANFAVPDDTSTELLVDHPLQWSSGFSTSSRSSNCNASQIYSLPAEVNRASASEPKSLQREVTFRLICSSDKVGSVIGKGGSIIRAIQSETGATISVGPIIAKCDDQLVTVTAFENPESTYSPAQTALMLVFSSSIEAGVYKGPDLGSKEESFVVARLAVLSDHVGCLIGEGGAIISEMRKATRASIRIVDRDMVPKCASNSDQVVQVSGYGSDLSSEAEQRTPVDTVSPPLQNGEVEFMYSSGLKPRDLQEGKIFGELSNVQDALSNATRRLRDLVFVSEQNSGATRSLSSVQVTGPHGKLRGPVPLGGQPIDDVSLGGKLSLSQRLIEHPARSGNSDRPSPPGFWEPQTMPGINSRGINNVGSELTSQKGISGLVSIDLSGTIFHMLLYGTLALSEDAVYHNVASNANLGRLTCRSKTAIEMNTTTVEIVVPEDLIGSVYGEKGSNLIRVRKISGAKVTICEPHPKTRDRTVVISGTPEETQAAESLLHAFILDGTA</sequence>
<evidence type="ECO:0000256" key="3">
    <source>
        <dbReference type="SAM" id="MobiDB-lite"/>
    </source>
</evidence>
<dbReference type="AlphaFoldDB" id="A0AAN9HU54"/>
<proteinExistence type="predicted"/>
<feature type="region of interest" description="Disordered" evidence="3">
    <location>
        <begin position="1"/>
        <end position="24"/>
    </location>
</feature>
<evidence type="ECO:0000313" key="5">
    <source>
        <dbReference type="EMBL" id="KAK7252275.1"/>
    </source>
</evidence>
<dbReference type="CDD" id="cd22459">
    <property type="entry name" value="KH-I_PEPPER_rpt1_like"/>
    <property type="match status" value="1"/>
</dbReference>
<keyword evidence="6" id="KW-1185">Reference proteome</keyword>
<feature type="region of interest" description="Disordered" evidence="3">
    <location>
        <begin position="507"/>
        <end position="528"/>
    </location>
</feature>
<protein>
    <recommendedName>
        <fullName evidence="4">K Homology domain-containing protein</fullName>
    </recommendedName>
</protein>
<feature type="domain" description="K Homology" evidence="4">
    <location>
        <begin position="278"/>
        <end position="351"/>
    </location>
</feature>
<feature type="domain" description="K Homology" evidence="4">
    <location>
        <begin position="30"/>
        <end position="106"/>
    </location>
</feature>
<organism evidence="5 6">
    <name type="scientific">Crotalaria pallida</name>
    <name type="common">Smooth rattlebox</name>
    <name type="synonym">Crotalaria striata</name>
    <dbReference type="NCBI Taxonomy" id="3830"/>
    <lineage>
        <taxon>Eukaryota</taxon>
        <taxon>Viridiplantae</taxon>
        <taxon>Streptophyta</taxon>
        <taxon>Embryophyta</taxon>
        <taxon>Tracheophyta</taxon>
        <taxon>Spermatophyta</taxon>
        <taxon>Magnoliopsida</taxon>
        <taxon>eudicotyledons</taxon>
        <taxon>Gunneridae</taxon>
        <taxon>Pentapetalae</taxon>
        <taxon>rosids</taxon>
        <taxon>fabids</taxon>
        <taxon>Fabales</taxon>
        <taxon>Fabaceae</taxon>
        <taxon>Papilionoideae</taxon>
        <taxon>50 kb inversion clade</taxon>
        <taxon>genistoids sensu lato</taxon>
        <taxon>core genistoids</taxon>
        <taxon>Crotalarieae</taxon>
        <taxon>Crotalaria</taxon>
    </lineage>
</organism>
<dbReference type="SUPFAM" id="SSF54791">
    <property type="entry name" value="Eukaryotic type KH-domain (KH-domain type I)"/>
    <property type="match status" value="5"/>
</dbReference>
<evidence type="ECO:0000256" key="1">
    <source>
        <dbReference type="ARBA" id="ARBA00022737"/>
    </source>
</evidence>
<dbReference type="GO" id="GO:0003723">
    <property type="term" value="F:RNA binding"/>
    <property type="evidence" value="ECO:0007669"/>
    <property type="project" value="UniProtKB-UniRule"/>
</dbReference>
<feature type="compositionally biased region" description="Pro residues" evidence="3">
    <location>
        <begin position="1"/>
        <end position="12"/>
    </location>
</feature>
<dbReference type="PROSITE" id="PS50084">
    <property type="entry name" value="KH_TYPE_1"/>
    <property type="match status" value="5"/>
</dbReference>
<feature type="region of interest" description="Disordered" evidence="3">
    <location>
        <begin position="549"/>
        <end position="581"/>
    </location>
</feature>
<dbReference type="CDD" id="cd22462">
    <property type="entry name" value="KH-I_HEN4_like_rpt5"/>
    <property type="match status" value="1"/>
</dbReference>
<dbReference type="InterPro" id="IPR036612">
    <property type="entry name" value="KH_dom_type_1_sf"/>
</dbReference>
<comment type="caution">
    <text evidence="5">The sequence shown here is derived from an EMBL/GenBank/DDBJ whole genome shotgun (WGS) entry which is preliminary data.</text>
</comment>
<evidence type="ECO:0000313" key="6">
    <source>
        <dbReference type="Proteomes" id="UP001372338"/>
    </source>
</evidence>
<name>A0AAN9HU54_CROPI</name>
<accession>A0AAN9HU54</accession>
<dbReference type="Gene3D" id="3.30.310.210">
    <property type="match status" value="2"/>
</dbReference>
<dbReference type="SMART" id="SM00322">
    <property type="entry name" value="KH"/>
    <property type="match status" value="5"/>
</dbReference>
<feature type="domain" description="K Homology" evidence="4">
    <location>
        <begin position="643"/>
        <end position="713"/>
    </location>
</feature>
<dbReference type="Proteomes" id="UP001372338">
    <property type="component" value="Unassembled WGS sequence"/>
</dbReference>
<reference evidence="5 6" key="1">
    <citation type="submission" date="2024-01" db="EMBL/GenBank/DDBJ databases">
        <title>The genomes of 5 underutilized Papilionoideae crops provide insights into root nodulation and disease resistanc.</title>
        <authorList>
            <person name="Yuan L."/>
        </authorList>
    </citation>
    <scope>NUCLEOTIDE SEQUENCE [LARGE SCALE GENOMIC DNA]</scope>
    <source>
        <strain evidence="5">ZHUSHIDOU_FW_LH</strain>
        <tissue evidence="5">Leaf</tissue>
    </source>
</reference>
<keyword evidence="2" id="KW-0694">RNA-binding</keyword>
<dbReference type="InterPro" id="IPR004087">
    <property type="entry name" value="KH_dom"/>
</dbReference>
<keyword evidence="1" id="KW-0677">Repeat</keyword>
<feature type="domain" description="K Homology" evidence="4">
    <location>
        <begin position="370"/>
        <end position="445"/>
    </location>
</feature>
<feature type="domain" description="K Homology" evidence="4">
    <location>
        <begin position="124"/>
        <end position="198"/>
    </location>
</feature>
<dbReference type="Pfam" id="PF00013">
    <property type="entry name" value="KH_1"/>
    <property type="match status" value="5"/>
</dbReference>
<dbReference type="EMBL" id="JAYWIO010000007">
    <property type="protein sequence ID" value="KAK7252275.1"/>
    <property type="molecule type" value="Genomic_DNA"/>
</dbReference>
<gene>
    <name evidence="5" type="ORF">RIF29_36108</name>
</gene>
<dbReference type="Gene3D" id="3.30.1370.10">
    <property type="entry name" value="K Homology domain, type 1"/>
    <property type="match status" value="1"/>
</dbReference>
<evidence type="ECO:0000259" key="4">
    <source>
        <dbReference type="SMART" id="SM00322"/>
    </source>
</evidence>
<dbReference type="InterPro" id="IPR004088">
    <property type="entry name" value="KH_dom_type_1"/>
</dbReference>